<dbReference type="Gene3D" id="3.90.640.10">
    <property type="entry name" value="Actin, Chain A, domain 4"/>
    <property type="match status" value="1"/>
</dbReference>
<dbReference type="EMBL" id="KN846956">
    <property type="protein sequence ID" value="KIW72501.1"/>
    <property type="molecule type" value="Genomic_DNA"/>
</dbReference>
<dbReference type="Gene3D" id="3.30.420.40">
    <property type="match status" value="2"/>
</dbReference>
<keyword evidence="3" id="KW-1185">Reference proteome</keyword>
<dbReference type="SUPFAM" id="SSF53067">
    <property type="entry name" value="Actin-like ATPase domain"/>
    <property type="match status" value="1"/>
</dbReference>
<accession>A0A0D2D4Q6</accession>
<dbReference type="AlphaFoldDB" id="A0A0D2D4Q6"/>
<feature type="region of interest" description="Disordered" evidence="1">
    <location>
        <begin position="140"/>
        <end position="186"/>
    </location>
</feature>
<feature type="compositionally biased region" description="Polar residues" evidence="1">
    <location>
        <begin position="176"/>
        <end position="185"/>
    </location>
</feature>
<sequence>MLEPTTALTAGKQVIEYGFRLISASAESREAKRYLEQFERELLDLCRLAESTWPQLGKEDRYRVQQVICDAKESIAAVADANQQSLKDLEKVGTLKIYTRVKWTLKDNDAIKLYMPRVQMSHASVSRCIGTLEAIAREARANHRRRGGERTMDGDSPRFTDGHGKGKQSDTERSRGATSGFVNNFTAQRPSTAAAAQSSSTSKQRLVVAVDFGMTYTGVSWACEEHQPPQPLYKDWPGSEPDEVHHKIPTLLVYELKGHGRERRSYSMTEKLSSWGLLALEENERYSPHKISREFFKLFLDDRVLLSQRAEHIGDVTHEDVQRWFQDYLHQLYQHIESSFKGSRPELWEGMVRFVFSVPTTWDPEVVACFKAVIKKAGFADGRVPGHTAEVTLTEAQAAAVETVRERRSALEQGDIILVCDAGGGTADITLLEVASATDEPLQLDQLDRVYGVPAGSVFIDRDFEDYVAQKLEIINKSHPGLVSDIRTVAHAVAANRKFQLNKRSLSGTHKRLNVSFRVPIDVLPRDFSSEAADVERGCLIFDPERMAALFDKRLEKIYKILDSQFQSMEQLDRTKGRSVRHIVLTGGLGSNVYVKDKLEERYCNDPRPCLRDMTVLTASEPQQTVARGLVVNEMAWINKESQPQVLRNWISRYSYGFIGKQLFDRNKHLYQDKLDPKDELPRVTGKVWAANQIIWVIKKGQKLTPSDTMSVPVTRILDPNKVSQRRRLRFDIVVSDMDGDLPHSTSQPGSERFCTIETDIHKYVGDFDEKKKYWYERGKTHLEAEYELRVNIGPADITFELWYKDEKLSEQKDLSVAWGDGTSLGVFP</sequence>
<dbReference type="PANTHER" id="PTHR42749:SF1">
    <property type="entry name" value="CELL SHAPE-DETERMINING PROTEIN MREB"/>
    <property type="match status" value="1"/>
</dbReference>
<gene>
    <name evidence="2" type="ORF">PV04_00686</name>
</gene>
<evidence type="ECO:0000313" key="3">
    <source>
        <dbReference type="Proteomes" id="UP000054266"/>
    </source>
</evidence>
<evidence type="ECO:0000256" key="1">
    <source>
        <dbReference type="SAM" id="MobiDB-lite"/>
    </source>
</evidence>
<dbReference type="InterPro" id="IPR043129">
    <property type="entry name" value="ATPase_NBD"/>
</dbReference>
<reference evidence="2 3" key="1">
    <citation type="submission" date="2015-01" db="EMBL/GenBank/DDBJ databases">
        <title>The Genome Sequence of Capronia semiimmersa CBS27337.</title>
        <authorList>
            <consortium name="The Broad Institute Genomics Platform"/>
            <person name="Cuomo C."/>
            <person name="de Hoog S."/>
            <person name="Gorbushina A."/>
            <person name="Stielow B."/>
            <person name="Teixiera M."/>
            <person name="Abouelleil A."/>
            <person name="Chapman S.B."/>
            <person name="Priest M."/>
            <person name="Young S.K."/>
            <person name="Wortman J."/>
            <person name="Nusbaum C."/>
            <person name="Birren B."/>
        </authorList>
    </citation>
    <scope>NUCLEOTIDE SEQUENCE [LARGE SCALE GENOMIC DNA]</scope>
    <source>
        <strain evidence="2 3">CBS 27337</strain>
    </source>
</reference>
<dbReference type="STRING" id="5601.A0A0D2D4Q6"/>
<dbReference type="Proteomes" id="UP000054266">
    <property type="component" value="Unassembled WGS sequence"/>
</dbReference>
<dbReference type="CDD" id="cd10170">
    <property type="entry name" value="ASKHA_NBD_HSP70"/>
    <property type="match status" value="1"/>
</dbReference>
<dbReference type="HOGENOM" id="CLU_009958_3_0_1"/>
<name>A0A0D2D4Q6_9EURO</name>
<proteinExistence type="predicted"/>
<protein>
    <submittedName>
        <fullName evidence="2">Uncharacterized protein</fullName>
    </submittedName>
</protein>
<evidence type="ECO:0000313" key="2">
    <source>
        <dbReference type="EMBL" id="KIW72501.1"/>
    </source>
</evidence>
<organism evidence="2 3">
    <name type="scientific">Phialophora macrospora</name>
    <dbReference type="NCBI Taxonomy" id="1851006"/>
    <lineage>
        <taxon>Eukaryota</taxon>
        <taxon>Fungi</taxon>
        <taxon>Dikarya</taxon>
        <taxon>Ascomycota</taxon>
        <taxon>Pezizomycotina</taxon>
        <taxon>Eurotiomycetes</taxon>
        <taxon>Chaetothyriomycetidae</taxon>
        <taxon>Chaetothyriales</taxon>
        <taxon>Herpotrichiellaceae</taxon>
        <taxon>Phialophora</taxon>
    </lineage>
</organism>
<feature type="compositionally biased region" description="Basic and acidic residues" evidence="1">
    <location>
        <begin position="148"/>
        <end position="175"/>
    </location>
</feature>
<dbReference type="PANTHER" id="PTHR42749">
    <property type="entry name" value="CELL SHAPE-DETERMINING PROTEIN MREB"/>
    <property type="match status" value="1"/>
</dbReference>